<name>A0A3A1P3Q7_9SPHN</name>
<dbReference type="OrthoDB" id="9812311at2"/>
<reference evidence="2 3" key="1">
    <citation type="submission" date="2018-08" db="EMBL/GenBank/DDBJ databases">
        <title>Erythrobacter zhengii sp.nov., a bacterium isolated from deep-sea sediment.</title>
        <authorList>
            <person name="Fang C."/>
            <person name="Wu Y.-H."/>
            <person name="Sun C."/>
            <person name="Wang H."/>
            <person name="Cheng H."/>
            <person name="Meng F.-X."/>
            <person name="Wang C.-S."/>
            <person name="Xu X.-W."/>
        </authorList>
    </citation>
    <scope>NUCLEOTIDE SEQUENCE [LARGE SCALE GENOMIC DNA]</scope>
    <source>
        <strain evidence="2 3">CCTCC AB 2015396</strain>
    </source>
</reference>
<sequence length="175" mass="19274">MIRRLMAFVLLAWLGGFVWFAGVLPQPNLAAKGDAVVVPTGSGGRISRGLDLLRSGAVERMLVTGVDASVKEKEFEAEYRVEPQLMECCITLGYIAVDTRGNALETADWVATHKHGSLVLVTADWHMRRAALELAAQLPPGIVIVRDAVRSQASLWTFFLEYNKFLVAYVVAPFR</sequence>
<evidence type="ECO:0000313" key="3">
    <source>
        <dbReference type="Proteomes" id="UP000265366"/>
    </source>
</evidence>
<organism evidence="2 3">
    <name type="scientific">Aurantiacibacter xanthus</name>
    <dbReference type="NCBI Taxonomy" id="1784712"/>
    <lineage>
        <taxon>Bacteria</taxon>
        <taxon>Pseudomonadati</taxon>
        <taxon>Pseudomonadota</taxon>
        <taxon>Alphaproteobacteria</taxon>
        <taxon>Sphingomonadales</taxon>
        <taxon>Erythrobacteraceae</taxon>
        <taxon>Aurantiacibacter</taxon>
    </lineage>
</organism>
<accession>A0A3A1P3Q7</accession>
<dbReference type="RefSeq" id="WP_119593436.1">
    <property type="nucleotide sequence ID" value="NZ_QXFM01000114.1"/>
</dbReference>
<dbReference type="EMBL" id="QXFM01000114">
    <property type="protein sequence ID" value="RIV82925.1"/>
    <property type="molecule type" value="Genomic_DNA"/>
</dbReference>
<gene>
    <name evidence="2" type="ORF">D2V17_14060</name>
</gene>
<proteinExistence type="predicted"/>
<comment type="caution">
    <text evidence="2">The sequence shown here is derived from an EMBL/GenBank/DDBJ whole genome shotgun (WGS) entry which is preliminary data.</text>
</comment>
<dbReference type="Pfam" id="PF02698">
    <property type="entry name" value="DUF218"/>
    <property type="match status" value="1"/>
</dbReference>
<dbReference type="AlphaFoldDB" id="A0A3A1P3Q7"/>
<evidence type="ECO:0000259" key="1">
    <source>
        <dbReference type="Pfam" id="PF02698"/>
    </source>
</evidence>
<feature type="domain" description="DUF218" evidence="1">
    <location>
        <begin position="34"/>
        <end position="142"/>
    </location>
</feature>
<evidence type="ECO:0000313" key="2">
    <source>
        <dbReference type="EMBL" id="RIV82925.1"/>
    </source>
</evidence>
<keyword evidence="3" id="KW-1185">Reference proteome</keyword>
<dbReference type="InterPro" id="IPR003848">
    <property type="entry name" value="DUF218"/>
</dbReference>
<protein>
    <submittedName>
        <fullName evidence="2">YdcF family protein</fullName>
    </submittedName>
</protein>
<dbReference type="CDD" id="cd06259">
    <property type="entry name" value="YdcF-like"/>
    <property type="match status" value="1"/>
</dbReference>
<dbReference type="Proteomes" id="UP000265366">
    <property type="component" value="Unassembled WGS sequence"/>
</dbReference>